<dbReference type="InterPro" id="IPR017938">
    <property type="entry name" value="Riboflavin_synthase-like_b-brl"/>
</dbReference>
<gene>
    <name evidence="4" type="ORF">BC343_14365</name>
</gene>
<dbReference type="SUPFAM" id="SSF52343">
    <property type="entry name" value="Ferredoxin reductase-like, C-terminal NADP-linked domain"/>
    <property type="match status" value="1"/>
</dbReference>
<dbReference type="GO" id="GO:0007263">
    <property type="term" value="P:nitric oxide mediated signal transduction"/>
    <property type="evidence" value="ECO:0007669"/>
    <property type="project" value="TreeGrafter"/>
</dbReference>
<dbReference type="GO" id="GO:0006527">
    <property type="term" value="P:L-arginine catabolic process"/>
    <property type="evidence" value="ECO:0007669"/>
    <property type="project" value="TreeGrafter"/>
</dbReference>
<dbReference type="Pfam" id="PF03929">
    <property type="entry name" value="PepSY_TM"/>
    <property type="match status" value="1"/>
</dbReference>
<dbReference type="InterPro" id="IPR039261">
    <property type="entry name" value="FNR_nucleotide-bd"/>
</dbReference>
<dbReference type="AlphaFoldDB" id="A0A1S9P8K7"/>
<protein>
    <submittedName>
        <fullName evidence="4">FAD-binding oxidoreductase</fullName>
    </submittedName>
</protein>
<dbReference type="GO" id="GO:0050660">
    <property type="term" value="F:flavin adenine dinucleotide binding"/>
    <property type="evidence" value="ECO:0007669"/>
    <property type="project" value="TreeGrafter"/>
</dbReference>
<dbReference type="RefSeq" id="WP_078350586.1">
    <property type="nucleotide sequence ID" value="NZ_MBTF01000036.1"/>
</dbReference>
<keyword evidence="2" id="KW-0472">Membrane</keyword>
<keyword evidence="1" id="KW-0285">Flavoprotein</keyword>
<dbReference type="Gene3D" id="3.40.50.80">
    <property type="entry name" value="Nucleotide-binding domain of ferredoxin-NADP reductase (FNR) module"/>
    <property type="match status" value="1"/>
</dbReference>
<name>A0A1S9P8K7_9SPHI</name>
<dbReference type="STRING" id="1792845.BC343_14365"/>
<dbReference type="Pfam" id="PF00258">
    <property type="entry name" value="Flavodoxin_1"/>
    <property type="match status" value="1"/>
</dbReference>
<dbReference type="Gene3D" id="3.40.50.360">
    <property type="match status" value="1"/>
</dbReference>
<dbReference type="InterPro" id="IPR001433">
    <property type="entry name" value="OxRdtase_FAD/NAD-bd"/>
</dbReference>
<feature type="domain" description="Flavodoxin-like" evidence="3">
    <location>
        <begin position="342"/>
        <end position="481"/>
    </location>
</feature>
<dbReference type="GO" id="GO:0010181">
    <property type="term" value="F:FMN binding"/>
    <property type="evidence" value="ECO:0007669"/>
    <property type="project" value="InterPro"/>
</dbReference>
<feature type="transmembrane region" description="Helical" evidence="2">
    <location>
        <begin position="12"/>
        <end position="33"/>
    </location>
</feature>
<reference evidence="4 5" key="1">
    <citation type="submission" date="2016-07" db="EMBL/GenBank/DDBJ databases">
        <title>Genomic analysis of zinc-resistant bacterium Mucilaginibacter pedocola TBZ30.</title>
        <authorList>
            <person name="Huang J."/>
            <person name="Tang J."/>
        </authorList>
    </citation>
    <scope>NUCLEOTIDE SEQUENCE [LARGE SCALE GENOMIC DNA]</scope>
    <source>
        <strain evidence="4 5">TBZ30</strain>
    </source>
</reference>
<keyword evidence="2" id="KW-0812">Transmembrane</keyword>
<organism evidence="4 5">
    <name type="scientific">Mucilaginibacter pedocola</name>
    <dbReference type="NCBI Taxonomy" id="1792845"/>
    <lineage>
        <taxon>Bacteria</taxon>
        <taxon>Pseudomonadati</taxon>
        <taxon>Bacteroidota</taxon>
        <taxon>Sphingobacteriia</taxon>
        <taxon>Sphingobacteriales</taxon>
        <taxon>Sphingobacteriaceae</taxon>
        <taxon>Mucilaginibacter</taxon>
    </lineage>
</organism>
<dbReference type="OrthoDB" id="9789468at2"/>
<dbReference type="InterPro" id="IPR029039">
    <property type="entry name" value="Flavoprotein-like_sf"/>
</dbReference>
<dbReference type="PANTHER" id="PTHR19384">
    <property type="entry name" value="NITRIC OXIDE SYNTHASE-RELATED"/>
    <property type="match status" value="1"/>
</dbReference>
<dbReference type="GO" id="GO:0032496">
    <property type="term" value="P:response to lipopolysaccharide"/>
    <property type="evidence" value="ECO:0007669"/>
    <property type="project" value="TreeGrafter"/>
</dbReference>
<feature type="transmembrane region" description="Helical" evidence="2">
    <location>
        <begin position="130"/>
        <end position="151"/>
    </location>
</feature>
<accession>A0A1S9P8K7</accession>
<evidence type="ECO:0000256" key="1">
    <source>
        <dbReference type="ARBA" id="ARBA00022630"/>
    </source>
</evidence>
<evidence type="ECO:0000313" key="5">
    <source>
        <dbReference type="Proteomes" id="UP000189739"/>
    </source>
</evidence>
<keyword evidence="2" id="KW-1133">Transmembrane helix</keyword>
<dbReference type="GO" id="GO:0005886">
    <property type="term" value="C:plasma membrane"/>
    <property type="evidence" value="ECO:0007669"/>
    <property type="project" value="TreeGrafter"/>
</dbReference>
<dbReference type="GO" id="GO:0006809">
    <property type="term" value="P:nitric oxide biosynthetic process"/>
    <property type="evidence" value="ECO:0007669"/>
    <property type="project" value="TreeGrafter"/>
</dbReference>
<feature type="transmembrane region" description="Helical" evidence="2">
    <location>
        <begin position="300"/>
        <end position="324"/>
    </location>
</feature>
<proteinExistence type="predicted"/>
<dbReference type="InterPro" id="IPR008254">
    <property type="entry name" value="Flavodoxin/NO_synth"/>
</dbReference>
<keyword evidence="5" id="KW-1185">Reference proteome</keyword>
<dbReference type="SUPFAM" id="SSF52218">
    <property type="entry name" value="Flavoproteins"/>
    <property type="match status" value="1"/>
</dbReference>
<dbReference type="GO" id="GO:0004517">
    <property type="term" value="F:nitric-oxide synthase activity"/>
    <property type="evidence" value="ECO:0007669"/>
    <property type="project" value="TreeGrafter"/>
</dbReference>
<evidence type="ECO:0000313" key="4">
    <source>
        <dbReference type="EMBL" id="OOQ57296.1"/>
    </source>
</evidence>
<dbReference type="GO" id="GO:0009725">
    <property type="term" value="P:response to hormone"/>
    <property type="evidence" value="ECO:0007669"/>
    <property type="project" value="TreeGrafter"/>
</dbReference>
<dbReference type="InterPro" id="IPR005625">
    <property type="entry name" value="PepSY-ass_TM"/>
</dbReference>
<evidence type="ECO:0000259" key="3">
    <source>
        <dbReference type="PROSITE" id="PS50902"/>
    </source>
</evidence>
<dbReference type="PROSITE" id="PS50902">
    <property type="entry name" value="FLAVODOXIN_LIKE"/>
    <property type="match status" value="1"/>
</dbReference>
<comment type="caution">
    <text evidence="4">The sequence shown here is derived from an EMBL/GenBank/DDBJ whole genome shotgun (WGS) entry which is preliminary data.</text>
</comment>
<dbReference type="Pfam" id="PF00175">
    <property type="entry name" value="NAD_binding_1"/>
    <property type="match status" value="1"/>
</dbReference>
<dbReference type="SUPFAM" id="SSF63380">
    <property type="entry name" value="Riboflavin synthase domain-like"/>
    <property type="match status" value="1"/>
</dbReference>
<evidence type="ECO:0000256" key="2">
    <source>
        <dbReference type="SAM" id="Phobius"/>
    </source>
</evidence>
<dbReference type="EMBL" id="MBTF01000036">
    <property type="protein sequence ID" value="OOQ57296.1"/>
    <property type="molecule type" value="Genomic_DNA"/>
</dbReference>
<feature type="transmembrane region" description="Helical" evidence="2">
    <location>
        <begin position="172"/>
        <end position="197"/>
    </location>
</feature>
<dbReference type="GO" id="GO:0005829">
    <property type="term" value="C:cytosol"/>
    <property type="evidence" value="ECO:0007669"/>
    <property type="project" value="TreeGrafter"/>
</dbReference>
<sequence length="732" mass="80346">MTISVWRYSHLALAVSSFLLLTLAAVTGIILAFQPVSEKLQPYRTDNFSGTTLAQTLPALRKTYPDITEISVDANHFVLAKGTDADGKKLNAYIDPISGKIVGTPGEKNEFFQWVTGLHRSLFLHEVGRFFVGLTAFLLLLITVSGTALIIQRQRGVKRFFTKIAQDNFAQYYHVTLGRLSLIPILIIALSGTYLSLSRFGLINVPKQVSPKIDFDSIKDKPVGKPADFAIFKDTKLSDVESVEFPFSEDAEDYYTLKLKTREVAVNQITGEILGETKYPMAVLLTNLSLDLHTGRASGIWAVVLAFAAANILFFIYSGFAITFKRLGNRSKNKYKAAESEYIILVGSENGSTFGFARAIYQSLIKADKRAHITELNNYTAFPEAKHIIVVTATYGLGDAPTNAAKFASLLNKHPQAHDVHYSVLGFGSHAYPDFCAFAYEANNLLAHQSWATPLIDIHTVNDRNPDEFALWAEAWGQQSGIQLSVLPQLQSAKPSKLVNFTVMANTATTQTDGTFTIQLKPKRGQRVTSGDLLAIYPANDHRERLYSIGVVAGQIRLSVRLQPNGLGSGFLHGLAVHDVIKAKVIDNGHFHFPAKAPQVIMISNGTGIAPFLGMLSQNDSKTPCALYCGFREQASYNMYRELLEGCAAGGKVNSINVSYSREGEKQYVSDLIGRDADAIADALKKGAVLMLCGSLAMQKDVMELLETISSEKTGKSISYYQSHGQVLSDCY</sequence>
<dbReference type="Proteomes" id="UP000189739">
    <property type="component" value="Unassembled WGS sequence"/>
</dbReference>